<keyword evidence="4 8" id="KW-0812">Transmembrane</keyword>
<reference evidence="14" key="1">
    <citation type="journal article" date="2019" name="Int. J. Syst. Evol. Microbiol.">
        <title>The Global Catalogue of Microorganisms (GCM) 10K type strain sequencing project: providing services to taxonomists for standard genome sequencing and annotation.</title>
        <authorList>
            <consortium name="The Broad Institute Genomics Platform"/>
            <consortium name="The Broad Institute Genome Sequencing Center for Infectious Disease"/>
            <person name="Wu L."/>
            <person name="Ma J."/>
        </authorList>
    </citation>
    <scope>NUCLEOTIDE SEQUENCE [LARGE SCALE GENOMIC DNA]</scope>
    <source>
        <strain evidence="14">KCTC 42739</strain>
    </source>
</reference>
<dbReference type="SUPFAM" id="SSF56935">
    <property type="entry name" value="Porins"/>
    <property type="match status" value="1"/>
</dbReference>
<dbReference type="Proteomes" id="UP001595713">
    <property type="component" value="Unassembled WGS sequence"/>
</dbReference>
<keyword evidence="2 8" id="KW-0813">Transport</keyword>
<dbReference type="Pfam" id="PF07715">
    <property type="entry name" value="Plug"/>
    <property type="match status" value="1"/>
</dbReference>
<keyword evidence="10" id="KW-0732">Signal</keyword>
<protein>
    <submittedName>
        <fullName evidence="13">TonB-dependent receptor</fullName>
    </submittedName>
</protein>
<dbReference type="RefSeq" id="WP_261295379.1">
    <property type="nucleotide sequence ID" value="NZ_JANQBK010000015.1"/>
</dbReference>
<keyword evidence="5 9" id="KW-0798">TonB box</keyword>
<dbReference type="SUPFAM" id="SSF49452">
    <property type="entry name" value="Starch-binding domain-like"/>
    <property type="match status" value="1"/>
</dbReference>
<comment type="similarity">
    <text evidence="8 9">Belongs to the TonB-dependent receptor family.</text>
</comment>
<keyword evidence="3 8" id="KW-1134">Transmembrane beta strand</keyword>
<comment type="caution">
    <text evidence="13">The sequence shown here is derived from an EMBL/GenBank/DDBJ whole genome shotgun (WGS) entry which is preliminary data.</text>
</comment>
<keyword evidence="7 8" id="KW-0998">Cell outer membrane</keyword>
<dbReference type="InterPro" id="IPR000531">
    <property type="entry name" value="Beta-barrel_TonB"/>
</dbReference>
<dbReference type="InterPro" id="IPR010104">
    <property type="entry name" value="TonB_rcpt_bac"/>
</dbReference>
<dbReference type="Gene3D" id="2.60.40.1120">
    <property type="entry name" value="Carboxypeptidase-like, regulatory domain"/>
    <property type="match status" value="1"/>
</dbReference>
<name>A0ABV7ST31_9SPHN</name>
<dbReference type="NCBIfam" id="TIGR01782">
    <property type="entry name" value="TonB-Xanth-Caul"/>
    <property type="match status" value="1"/>
</dbReference>
<comment type="subcellular location">
    <subcellularLocation>
        <location evidence="1 8">Cell outer membrane</location>
        <topology evidence="1 8">Multi-pass membrane protein</topology>
    </subcellularLocation>
</comment>
<dbReference type="Gene3D" id="2.170.130.10">
    <property type="entry name" value="TonB-dependent receptor, plug domain"/>
    <property type="match status" value="1"/>
</dbReference>
<gene>
    <name evidence="13" type="ORF">ACFONA_08260</name>
</gene>
<keyword evidence="6 8" id="KW-0472">Membrane</keyword>
<evidence type="ECO:0000259" key="12">
    <source>
        <dbReference type="Pfam" id="PF07715"/>
    </source>
</evidence>
<dbReference type="Pfam" id="PF00593">
    <property type="entry name" value="TonB_dep_Rec_b-barrel"/>
    <property type="match status" value="1"/>
</dbReference>
<feature type="domain" description="TonB-dependent receptor-like beta-barrel" evidence="11">
    <location>
        <begin position="455"/>
        <end position="921"/>
    </location>
</feature>
<dbReference type="PROSITE" id="PS52016">
    <property type="entry name" value="TONB_DEPENDENT_REC_3"/>
    <property type="match status" value="1"/>
</dbReference>
<dbReference type="PANTHER" id="PTHR40980:SF4">
    <property type="entry name" value="TONB-DEPENDENT RECEPTOR-LIKE BETA-BARREL DOMAIN-CONTAINING PROTEIN"/>
    <property type="match status" value="1"/>
</dbReference>
<dbReference type="Gene3D" id="2.40.170.20">
    <property type="entry name" value="TonB-dependent receptor, beta-barrel domain"/>
    <property type="match status" value="1"/>
</dbReference>
<dbReference type="CDD" id="cd01347">
    <property type="entry name" value="ligand_gated_channel"/>
    <property type="match status" value="1"/>
</dbReference>
<dbReference type="Pfam" id="PF13620">
    <property type="entry name" value="CarboxypepD_reg"/>
    <property type="match status" value="1"/>
</dbReference>
<evidence type="ECO:0000256" key="9">
    <source>
        <dbReference type="RuleBase" id="RU003357"/>
    </source>
</evidence>
<dbReference type="InterPro" id="IPR036942">
    <property type="entry name" value="Beta-barrel_TonB_sf"/>
</dbReference>
<evidence type="ECO:0000256" key="6">
    <source>
        <dbReference type="ARBA" id="ARBA00023136"/>
    </source>
</evidence>
<dbReference type="PANTHER" id="PTHR40980">
    <property type="entry name" value="PLUG DOMAIN-CONTAINING PROTEIN"/>
    <property type="match status" value="1"/>
</dbReference>
<evidence type="ECO:0000256" key="2">
    <source>
        <dbReference type="ARBA" id="ARBA00022448"/>
    </source>
</evidence>
<evidence type="ECO:0000256" key="7">
    <source>
        <dbReference type="ARBA" id="ARBA00023237"/>
    </source>
</evidence>
<dbReference type="EMBL" id="JBHRXP010000003">
    <property type="protein sequence ID" value="MFC3580158.1"/>
    <property type="molecule type" value="Genomic_DNA"/>
</dbReference>
<evidence type="ECO:0000259" key="11">
    <source>
        <dbReference type="Pfam" id="PF00593"/>
    </source>
</evidence>
<organism evidence="13 14">
    <name type="scientific">Sphingomonas hylomeconis</name>
    <dbReference type="NCBI Taxonomy" id="1395958"/>
    <lineage>
        <taxon>Bacteria</taxon>
        <taxon>Pseudomonadati</taxon>
        <taxon>Pseudomonadota</taxon>
        <taxon>Alphaproteobacteria</taxon>
        <taxon>Sphingomonadales</taxon>
        <taxon>Sphingomonadaceae</taxon>
        <taxon>Sphingomonas</taxon>
    </lineage>
</organism>
<accession>A0ABV7ST31</accession>
<proteinExistence type="inferred from homology"/>
<feature type="signal peptide" evidence="10">
    <location>
        <begin position="1"/>
        <end position="28"/>
    </location>
</feature>
<keyword evidence="14" id="KW-1185">Reference proteome</keyword>
<dbReference type="InterPro" id="IPR037066">
    <property type="entry name" value="Plug_dom_sf"/>
</dbReference>
<evidence type="ECO:0000256" key="3">
    <source>
        <dbReference type="ARBA" id="ARBA00022452"/>
    </source>
</evidence>
<keyword evidence="13" id="KW-0675">Receptor</keyword>
<evidence type="ECO:0000313" key="14">
    <source>
        <dbReference type="Proteomes" id="UP001595713"/>
    </source>
</evidence>
<dbReference type="InterPro" id="IPR039426">
    <property type="entry name" value="TonB-dep_rcpt-like"/>
</dbReference>
<evidence type="ECO:0000256" key="4">
    <source>
        <dbReference type="ARBA" id="ARBA00022692"/>
    </source>
</evidence>
<evidence type="ECO:0000256" key="5">
    <source>
        <dbReference type="ARBA" id="ARBA00023077"/>
    </source>
</evidence>
<evidence type="ECO:0000256" key="1">
    <source>
        <dbReference type="ARBA" id="ARBA00004571"/>
    </source>
</evidence>
<dbReference type="InterPro" id="IPR012910">
    <property type="entry name" value="Plug_dom"/>
</dbReference>
<evidence type="ECO:0000313" key="13">
    <source>
        <dbReference type="EMBL" id="MFC3580158.1"/>
    </source>
</evidence>
<sequence>MTVRTALPRAIRYASLLAATALTAPAFASTLSGTVVDASGTRSLQGAEVSIEALGRVVEAQADGSFRISDLKAGHYIVTARYVGATPVSQEVDIVDDADARLDFSLGATSSASGDIDDILVIGIGANQASALSRQKAADGVESVLSRDAIGQNPDQNVAESLRRVPGISVQDDQGEGRFVVIRGLAPQLNNVTINGVRIPSPEADNRALALDTIPSELVESIEVKKTLTPDMDGDTIGGSVSIKTTSAFDRKKDLLTFTLEGSRNDLRDKWSPKGSVDFSKLLSDNFGISGGFSYYKRRFGTDGVEAADWTTSAGGVTFPGELDYRAYDVTRTRIAGSLSLDWRPSDTTTLYAKGIVSSFRDDELRSRLRFTLVEGTGATAVTGTGDSATFASGASSANRVRVRRELKDRTETQDIYSVTAGGVTATGNWKIEYSGSYSYADEIEPNRQDTIFDRRFQNGASQLNLTLTGLDTQSPEYSVSNPALFTNGSDTLSKIETTDGKSVDQEYSGRLDVAREMALDNGSLELKAGGKVRIREKHYDLDFNSFDALTSGSFPTLAGLSRSIGDRGLIDMNPAVDPLLVRGYFNANRDRLVRNPLDSDLDSLAASYRVDEDIYAGYAQARYDNGTLRVLGGVRVEQTRNKMRGNAVTVIAEKGTLPDGTEATEDTLVNAPVSLKRQYTNWLPSVNVRFAPDSKLVFRLAATKSLVRPNISDLAPRFSISEDDEGGRDGEFGNPDLKPYDAWNFDGSAEYYFAGNAVLQVGLFHKRIKDFIFQQRLEDVTVRGINVDTALISVNGDTASVTGVELNLQAKLDFLPSPLDGLLVSGNYTYVDSKADIGANRLALPGTSKSIYNATIGYEKGPIQLRASASYRDKYIDEVAVDDDGNGTAGVIVDHRLLFDVGAKLRVDPRVQLTADFINIGNEPFDRYYGADGRVAQHEQYGWTGKFGVKVTL</sequence>
<dbReference type="InterPro" id="IPR013784">
    <property type="entry name" value="Carb-bd-like_fold"/>
</dbReference>
<feature type="domain" description="TonB-dependent receptor plug" evidence="12">
    <location>
        <begin position="138"/>
        <end position="239"/>
    </location>
</feature>
<evidence type="ECO:0000256" key="8">
    <source>
        <dbReference type="PROSITE-ProRule" id="PRU01360"/>
    </source>
</evidence>
<evidence type="ECO:0000256" key="10">
    <source>
        <dbReference type="SAM" id="SignalP"/>
    </source>
</evidence>
<feature type="chain" id="PRO_5046949189" evidence="10">
    <location>
        <begin position="29"/>
        <end position="954"/>
    </location>
</feature>